<dbReference type="GO" id="GO:0016854">
    <property type="term" value="F:racemase and epimerase activity"/>
    <property type="evidence" value="ECO:0007669"/>
    <property type="project" value="UniProtKB-ARBA"/>
</dbReference>
<organism evidence="3 4">
    <name type="scientific">Plebeiibacterium sediminum</name>
    <dbReference type="NCBI Taxonomy" id="2992112"/>
    <lineage>
        <taxon>Bacteria</taxon>
        <taxon>Pseudomonadati</taxon>
        <taxon>Bacteroidota</taxon>
        <taxon>Bacteroidia</taxon>
        <taxon>Marinilabiliales</taxon>
        <taxon>Marinilabiliaceae</taxon>
        <taxon>Plebeiibacterium</taxon>
    </lineage>
</organism>
<dbReference type="Proteomes" id="UP001209229">
    <property type="component" value="Unassembled WGS sequence"/>
</dbReference>
<dbReference type="Gene3D" id="3.20.20.120">
    <property type="entry name" value="Enolase-like C-terminal domain"/>
    <property type="match status" value="1"/>
</dbReference>
<dbReference type="AlphaFoldDB" id="A0AAE3M7H6"/>
<dbReference type="SUPFAM" id="SSF54826">
    <property type="entry name" value="Enolase N-terminal domain-like"/>
    <property type="match status" value="1"/>
</dbReference>
<dbReference type="GO" id="GO:0046872">
    <property type="term" value="F:metal ion binding"/>
    <property type="evidence" value="ECO:0007669"/>
    <property type="project" value="UniProtKB-KW"/>
</dbReference>
<comment type="caution">
    <text evidence="3">The sequence shown here is derived from an EMBL/GenBank/DDBJ whole genome shotgun (WGS) entry which is preliminary data.</text>
</comment>
<dbReference type="SMART" id="SM00922">
    <property type="entry name" value="MR_MLE"/>
    <property type="match status" value="1"/>
</dbReference>
<gene>
    <name evidence="3" type="ORF">OM075_19100</name>
</gene>
<keyword evidence="1" id="KW-0479">Metal-binding</keyword>
<dbReference type="Gene3D" id="3.30.390.10">
    <property type="entry name" value="Enolase-like, N-terminal domain"/>
    <property type="match status" value="1"/>
</dbReference>
<dbReference type="SUPFAM" id="SSF51604">
    <property type="entry name" value="Enolase C-terminal domain-like"/>
    <property type="match status" value="1"/>
</dbReference>
<dbReference type="EMBL" id="JAPDPJ010000058">
    <property type="protein sequence ID" value="MCW3788584.1"/>
    <property type="molecule type" value="Genomic_DNA"/>
</dbReference>
<protein>
    <submittedName>
        <fullName evidence="3">O-succinylbenzoate synthase</fullName>
    </submittedName>
</protein>
<name>A0AAE3M7H6_9BACT</name>
<dbReference type="InterPro" id="IPR013342">
    <property type="entry name" value="Mandelate_racemase_C"/>
</dbReference>
<reference evidence="3" key="1">
    <citation type="submission" date="2022-10" db="EMBL/GenBank/DDBJ databases">
        <authorList>
            <person name="Yu W.X."/>
        </authorList>
    </citation>
    <scope>NUCLEOTIDE SEQUENCE</scope>
    <source>
        <strain evidence="3">AAT</strain>
    </source>
</reference>
<accession>A0AAE3M7H6</accession>
<dbReference type="PANTHER" id="PTHR48073:SF2">
    <property type="entry name" value="O-SUCCINYLBENZOATE SYNTHASE"/>
    <property type="match status" value="1"/>
</dbReference>
<dbReference type="SFLD" id="SFLDG00180">
    <property type="entry name" value="muconate_cycloisomerase"/>
    <property type="match status" value="1"/>
</dbReference>
<evidence type="ECO:0000256" key="1">
    <source>
        <dbReference type="ARBA" id="ARBA00022723"/>
    </source>
</evidence>
<evidence type="ECO:0000259" key="2">
    <source>
        <dbReference type="SMART" id="SM00922"/>
    </source>
</evidence>
<dbReference type="Pfam" id="PF13378">
    <property type="entry name" value="MR_MLE_C"/>
    <property type="match status" value="1"/>
</dbReference>
<dbReference type="InterPro" id="IPR029065">
    <property type="entry name" value="Enolase_C-like"/>
</dbReference>
<dbReference type="PANTHER" id="PTHR48073">
    <property type="entry name" value="O-SUCCINYLBENZOATE SYNTHASE-RELATED"/>
    <property type="match status" value="1"/>
</dbReference>
<proteinExistence type="predicted"/>
<dbReference type="InterPro" id="IPR029017">
    <property type="entry name" value="Enolase-like_N"/>
</dbReference>
<dbReference type="SFLD" id="SFLDF00009">
    <property type="entry name" value="o-succinylbenzoate_synthase"/>
    <property type="match status" value="1"/>
</dbReference>
<feature type="domain" description="Mandelate racemase/muconate lactonizing enzyme C-terminal" evidence="2">
    <location>
        <begin position="132"/>
        <end position="230"/>
    </location>
</feature>
<dbReference type="RefSeq" id="WP_301192142.1">
    <property type="nucleotide sequence ID" value="NZ_JAPDPJ010000058.1"/>
</dbReference>
<evidence type="ECO:0000313" key="4">
    <source>
        <dbReference type="Proteomes" id="UP001209229"/>
    </source>
</evidence>
<evidence type="ECO:0000313" key="3">
    <source>
        <dbReference type="EMBL" id="MCW3788584.1"/>
    </source>
</evidence>
<sequence>MLQAKITPHKFQFITPGGTSRGVLTTKDSWYIQVFEKDKPQIIGIGECSILPKLSFDDRPDYMDKLVEVCDNINEYQLNYQESLIDWPSIRFGIEMALLDLQNGGKHQIFHSDFYTGKRNIPINGLIWMGDIEYMTTQISQKLQEGFNCIKIKIGALDFENEINLIKEIRKVYSVKEIEIRVDANGAFSPDEVIGKMQRLYELDIHSIEQPIKAGQWNEMADICKQSPLSVALDEELIGIHSMAKKAELLSQINPSYIILKPSLLGGFKACEEWIELANKYQVGWWATSALEGNVGLNAIAQWTAIQDTNMPQGLGTGKVFSNNISSPLVVENGHLCYKQNTEWGKLP</sequence>
<dbReference type="CDD" id="cd03320">
    <property type="entry name" value="OSBS"/>
    <property type="match status" value="1"/>
</dbReference>
<dbReference type="SFLD" id="SFLDS00001">
    <property type="entry name" value="Enolase"/>
    <property type="match status" value="1"/>
</dbReference>
<keyword evidence="4" id="KW-1185">Reference proteome</keyword>
<dbReference type="InterPro" id="IPR036849">
    <property type="entry name" value="Enolase-like_C_sf"/>
</dbReference>